<dbReference type="Proteomes" id="UP001595867">
    <property type="component" value="Unassembled WGS sequence"/>
</dbReference>
<gene>
    <name evidence="2" type="ORF">ACFO0C_17470</name>
</gene>
<organism evidence="2 3">
    <name type="scientific">Actinoplanes subglobosus</name>
    <dbReference type="NCBI Taxonomy" id="1547892"/>
    <lineage>
        <taxon>Bacteria</taxon>
        <taxon>Bacillati</taxon>
        <taxon>Actinomycetota</taxon>
        <taxon>Actinomycetes</taxon>
        <taxon>Micromonosporales</taxon>
        <taxon>Micromonosporaceae</taxon>
        <taxon>Actinoplanes</taxon>
    </lineage>
</organism>
<feature type="region of interest" description="Disordered" evidence="1">
    <location>
        <begin position="12"/>
        <end position="69"/>
    </location>
</feature>
<evidence type="ECO:0000256" key="1">
    <source>
        <dbReference type="SAM" id="MobiDB-lite"/>
    </source>
</evidence>
<evidence type="ECO:0000313" key="3">
    <source>
        <dbReference type="Proteomes" id="UP001595867"/>
    </source>
</evidence>
<dbReference type="RefSeq" id="WP_378067703.1">
    <property type="nucleotide sequence ID" value="NZ_JBHSBL010000016.1"/>
</dbReference>
<sequence length="170" mass="17298">MTAVIAAHALTGCTSTGPAPTSATTGPAPASVVADTTTPPADTPIPAAPASAEPPGTDDHAEPPAAARAAAAPAVAAGFAAAWVRRDLPARQWLAAVTPWCEPGFARLLATTDPRNLPSSKVVGTPQVIQAPAARSAEYTVSTDTGTLTVVLLDWRGQWRVSGNDYRPRS</sequence>
<feature type="compositionally biased region" description="Low complexity" evidence="1">
    <location>
        <begin position="14"/>
        <end position="40"/>
    </location>
</feature>
<name>A0ABV8IUQ3_9ACTN</name>
<dbReference type="EMBL" id="JBHSBL010000016">
    <property type="protein sequence ID" value="MFC4066730.1"/>
    <property type="molecule type" value="Genomic_DNA"/>
</dbReference>
<comment type="caution">
    <text evidence="2">The sequence shown here is derived from an EMBL/GenBank/DDBJ whole genome shotgun (WGS) entry which is preliminary data.</text>
</comment>
<accession>A0ABV8IUQ3</accession>
<evidence type="ECO:0000313" key="2">
    <source>
        <dbReference type="EMBL" id="MFC4066730.1"/>
    </source>
</evidence>
<protein>
    <submittedName>
        <fullName evidence="2">Uncharacterized protein</fullName>
    </submittedName>
</protein>
<proteinExistence type="predicted"/>
<reference evidence="3" key="1">
    <citation type="journal article" date="2019" name="Int. J. Syst. Evol. Microbiol.">
        <title>The Global Catalogue of Microorganisms (GCM) 10K type strain sequencing project: providing services to taxonomists for standard genome sequencing and annotation.</title>
        <authorList>
            <consortium name="The Broad Institute Genomics Platform"/>
            <consortium name="The Broad Institute Genome Sequencing Center for Infectious Disease"/>
            <person name="Wu L."/>
            <person name="Ma J."/>
        </authorList>
    </citation>
    <scope>NUCLEOTIDE SEQUENCE [LARGE SCALE GENOMIC DNA]</scope>
    <source>
        <strain evidence="3">TBRC 5832</strain>
    </source>
</reference>
<keyword evidence="3" id="KW-1185">Reference proteome</keyword>